<proteinExistence type="predicted"/>
<name>A0A450U8B4_9GAMM</name>
<dbReference type="AlphaFoldDB" id="A0A450U8B4"/>
<protein>
    <recommendedName>
        <fullName evidence="2">Peptidase family U32</fullName>
    </recommendedName>
</protein>
<accession>A0A450U8B4</accession>
<evidence type="ECO:0000313" key="1">
    <source>
        <dbReference type="EMBL" id="VFJ88121.1"/>
    </source>
</evidence>
<sequence>MQVSIPYNGEDHFLQEVLRPDVIGHVKEIYFAGDPAILPSGRRPKIKGSVRKKNGHYYFDRHIYHRQLRELIGFSSVNSISTNLLLNFSGILGKDGLRYVFRLLDMGVDTLTVGNIPLLEQLRKYFPKDIKIQNSVYIRIRTKEDLKLLIRMGISIFLLPPDFNDDFVKIYEFWSITKQNNITFKIMVNEGCIRFCPYRRSDQLASESYTISSTIEDFINNPLEMRTLTQPCRSYMNKNGIRKSNFIHPGNISRYTSFDPYLKIVGREFDNKKISKCLRAYMSGKYDGDLREIVANFKHSVFPVMEYNSDLISFRVSGNEVQL</sequence>
<dbReference type="EMBL" id="CAADFF010000009">
    <property type="protein sequence ID" value="VFJ88121.1"/>
    <property type="molecule type" value="Genomic_DNA"/>
</dbReference>
<organism evidence="1">
    <name type="scientific">Candidatus Kentrum sp. LFY</name>
    <dbReference type="NCBI Taxonomy" id="2126342"/>
    <lineage>
        <taxon>Bacteria</taxon>
        <taxon>Pseudomonadati</taxon>
        <taxon>Pseudomonadota</taxon>
        <taxon>Gammaproteobacteria</taxon>
        <taxon>Candidatus Kentrum</taxon>
    </lineage>
</organism>
<gene>
    <name evidence="1" type="ORF">BECKLFY1418B_GA0070995_100915</name>
</gene>
<evidence type="ECO:0008006" key="2">
    <source>
        <dbReference type="Google" id="ProtNLM"/>
    </source>
</evidence>
<reference evidence="1" key="1">
    <citation type="submission" date="2019-02" db="EMBL/GenBank/DDBJ databases">
        <authorList>
            <person name="Gruber-Vodicka R. H."/>
            <person name="Seah K. B. B."/>
        </authorList>
    </citation>
    <scope>NUCLEOTIDE SEQUENCE</scope>
    <source>
        <strain evidence="1">BECK_M7</strain>
    </source>
</reference>